<evidence type="ECO:0000313" key="6">
    <source>
        <dbReference type="EMBL" id="ORX59967.1"/>
    </source>
</evidence>
<reference evidence="6 7" key="1">
    <citation type="submission" date="2016-08" db="EMBL/GenBank/DDBJ databases">
        <title>Genomes of anaerobic fungi encode conserved fungal cellulosomes for biomass hydrolysis.</title>
        <authorList>
            <consortium name="DOE Joint Genome Institute"/>
            <person name="Haitjema C.H."/>
            <person name="Gilmore S.P."/>
            <person name="Henske J.K."/>
            <person name="Solomon K.V."/>
            <person name="De Groot R."/>
            <person name="Kuo A."/>
            <person name="Mondo S.J."/>
            <person name="Salamov A.A."/>
            <person name="Labutti K."/>
            <person name="Zhao Z."/>
            <person name="Chiniquy J."/>
            <person name="Barry K."/>
            <person name="Brewer H.M."/>
            <person name="Purvine S.O."/>
            <person name="Wright A.T."/>
            <person name="Boxma B."/>
            <person name="Van Alen T."/>
            <person name="Hackstein J.H."/>
            <person name="Baker S.E."/>
            <person name="Grigoriev I.V."/>
            <person name="O'Malley M.A."/>
        </authorList>
    </citation>
    <scope>NUCLEOTIDE SEQUENCE [LARGE SCALE GENOMIC DNA]</scope>
    <source>
        <strain evidence="7">finn</strain>
    </source>
</reference>
<feature type="region of interest" description="Disordered" evidence="5">
    <location>
        <begin position="307"/>
        <end position="419"/>
    </location>
</feature>
<dbReference type="GO" id="GO:0003713">
    <property type="term" value="F:transcription coactivator activity"/>
    <property type="evidence" value="ECO:0007669"/>
    <property type="project" value="TreeGrafter"/>
</dbReference>
<feature type="region of interest" description="Disordered" evidence="5">
    <location>
        <begin position="666"/>
        <end position="700"/>
    </location>
</feature>
<dbReference type="Proteomes" id="UP000193719">
    <property type="component" value="Unassembled WGS sequence"/>
</dbReference>
<dbReference type="PANTHER" id="PTHR21277">
    <property type="entry name" value="TRANSCRIPTIONAL ADAPTER 1"/>
    <property type="match status" value="1"/>
</dbReference>
<keyword evidence="4" id="KW-0539">Nucleus</keyword>
<feature type="compositionally biased region" description="Basic and acidic residues" evidence="5">
    <location>
        <begin position="380"/>
        <end position="419"/>
    </location>
</feature>
<dbReference type="AlphaFoldDB" id="A0A1Y1VM13"/>
<dbReference type="GO" id="GO:0000124">
    <property type="term" value="C:SAGA complex"/>
    <property type="evidence" value="ECO:0007669"/>
    <property type="project" value="TreeGrafter"/>
</dbReference>
<sequence length="780" mass="86534">MLLSTSPYPSSNQNDINSLSIKINTSTSSPTISKRKDTLQIKQKLSEALGPNSKEYWKCLKNYLTGKLSKNEFDKSIKNLIGDQLQLHNSLIYSIIYNSQRDIIPRDGSLLPISSANSDSKERNSLKRKHKLNKVNGNVKRMKLKDEFLSLEKIDRDKIRGLLKKYPSPKNEIPTFSSHFIPKPSKNIPPSFKDIQDVPGINDSLLKERVEFVASLEGISSITDEALVLMSYALRSRLKGIIENCLSKRINNEQAIETPITPIIPLRRNVYSSLYEESDSLINQQPLPTITVTDLSTKSINNTNINITPTTTATPTTTITGVTNNNDKKENISTDIKKENIDNHTKEQQIKDDISSTLSNNLIEDNKKDTSEPLTSTNNMDEKTEDEKKKDVEHQEKKEEPSSSAEIADKNVDHSTDDNKAKVTINDTKNKIPLLRDKILKVKASLQKKLQKEGQYITTNVVNTMKPGTLLCDRSGFIEVSKEFSNGIKPNSSISIETLDTLPLPNLISSNGNGHKNRAEEIFKICSKGSLETIKENEDENNIVATTEDTSMSDINATIAPSSSMAVNPLLSALPSTPTTSLLKDVKQENEEKESFNAISKDDDLFNAILSSSDILNHDDLLDNTFDNTLLPSTTSITSLTPTTAASSSITPSSTVAVTDIAPMKESSLQATEPSSSSTTATTSNVNITHEPLNNSSLLTDTTETSSIKFDYKNNRNEDEIFSEFDIDANFTQNHLISLQDVFFAHEINPQHIFGNSAYSSEVLENLICVLAENDHSLIE</sequence>
<feature type="compositionally biased region" description="Low complexity" evidence="5">
    <location>
        <begin position="307"/>
        <end position="325"/>
    </location>
</feature>
<gene>
    <name evidence="6" type="ORF">BCR36DRAFT_342159</name>
</gene>
<organism evidence="6 7">
    <name type="scientific">Piromyces finnis</name>
    <dbReference type="NCBI Taxonomy" id="1754191"/>
    <lineage>
        <taxon>Eukaryota</taxon>
        <taxon>Fungi</taxon>
        <taxon>Fungi incertae sedis</taxon>
        <taxon>Chytridiomycota</taxon>
        <taxon>Chytridiomycota incertae sedis</taxon>
        <taxon>Neocallimastigomycetes</taxon>
        <taxon>Neocallimastigales</taxon>
        <taxon>Neocallimastigaceae</taxon>
        <taxon>Piromyces</taxon>
    </lineage>
</organism>
<accession>A0A1Y1VM13</accession>
<dbReference type="GO" id="GO:0006357">
    <property type="term" value="P:regulation of transcription by RNA polymerase II"/>
    <property type="evidence" value="ECO:0007669"/>
    <property type="project" value="TreeGrafter"/>
</dbReference>
<keyword evidence="3" id="KW-0804">Transcription</keyword>
<evidence type="ECO:0000256" key="5">
    <source>
        <dbReference type="SAM" id="MobiDB-lite"/>
    </source>
</evidence>
<dbReference type="EMBL" id="MCFH01000002">
    <property type="protein sequence ID" value="ORX59967.1"/>
    <property type="molecule type" value="Genomic_DNA"/>
</dbReference>
<evidence type="ECO:0000256" key="3">
    <source>
        <dbReference type="ARBA" id="ARBA00023163"/>
    </source>
</evidence>
<feature type="compositionally biased region" description="Low complexity" evidence="5">
    <location>
        <begin position="672"/>
        <end position="684"/>
    </location>
</feature>
<dbReference type="GO" id="GO:0005634">
    <property type="term" value="C:nucleus"/>
    <property type="evidence" value="ECO:0007669"/>
    <property type="project" value="UniProtKB-SubCell"/>
</dbReference>
<dbReference type="STRING" id="1754191.A0A1Y1VM13"/>
<dbReference type="OrthoDB" id="10264870at2759"/>
<protein>
    <recommendedName>
        <fullName evidence="8">Transcriptional regulator of RNA polII, SAGA, subunit</fullName>
    </recommendedName>
</protein>
<reference evidence="6 7" key="2">
    <citation type="submission" date="2016-08" db="EMBL/GenBank/DDBJ databases">
        <title>Pervasive Adenine N6-methylation of Active Genes in Fungi.</title>
        <authorList>
            <consortium name="DOE Joint Genome Institute"/>
            <person name="Mondo S.J."/>
            <person name="Dannebaum R.O."/>
            <person name="Kuo R.C."/>
            <person name="Labutti K."/>
            <person name="Haridas S."/>
            <person name="Kuo A."/>
            <person name="Salamov A."/>
            <person name="Ahrendt S.R."/>
            <person name="Lipzen A."/>
            <person name="Sullivan W."/>
            <person name="Andreopoulos W.B."/>
            <person name="Clum A."/>
            <person name="Lindquist E."/>
            <person name="Daum C."/>
            <person name="Ramamoorthy G.K."/>
            <person name="Gryganskyi A."/>
            <person name="Culley D."/>
            <person name="Magnuson J.K."/>
            <person name="James T.Y."/>
            <person name="O'Malley M.A."/>
            <person name="Stajich J.E."/>
            <person name="Spatafora J.W."/>
            <person name="Visel A."/>
            <person name="Grigoriev I.V."/>
        </authorList>
    </citation>
    <scope>NUCLEOTIDE SEQUENCE [LARGE SCALE GENOMIC DNA]</scope>
    <source>
        <strain evidence="7">finn</strain>
    </source>
</reference>
<feature type="compositionally biased region" description="Basic and acidic residues" evidence="5">
    <location>
        <begin position="326"/>
        <end position="354"/>
    </location>
</feature>
<comment type="caution">
    <text evidence="6">The sequence shown here is derived from an EMBL/GenBank/DDBJ whole genome shotgun (WGS) entry which is preliminary data.</text>
</comment>
<evidence type="ECO:0008006" key="8">
    <source>
        <dbReference type="Google" id="ProtNLM"/>
    </source>
</evidence>
<evidence type="ECO:0000256" key="2">
    <source>
        <dbReference type="ARBA" id="ARBA00023015"/>
    </source>
</evidence>
<comment type="subcellular location">
    <subcellularLocation>
        <location evidence="1">Nucleus</location>
    </subcellularLocation>
</comment>
<dbReference type="InterPro" id="IPR024738">
    <property type="entry name" value="Hfi1/Tada1"/>
</dbReference>
<keyword evidence="2" id="KW-0805">Transcription regulation</keyword>
<name>A0A1Y1VM13_9FUNG</name>
<dbReference type="Pfam" id="PF12767">
    <property type="entry name" value="SAGA-Tad1"/>
    <property type="match status" value="1"/>
</dbReference>
<keyword evidence="7" id="KW-1185">Reference proteome</keyword>
<evidence type="ECO:0000256" key="1">
    <source>
        <dbReference type="ARBA" id="ARBA00004123"/>
    </source>
</evidence>
<proteinExistence type="predicted"/>
<dbReference type="PANTHER" id="PTHR21277:SF5">
    <property type="entry name" value="TRANSCRIPTIONAL ADAPTER 1"/>
    <property type="match status" value="1"/>
</dbReference>
<evidence type="ECO:0000313" key="7">
    <source>
        <dbReference type="Proteomes" id="UP000193719"/>
    </source>
</evidence>
<evidence type="ECO:0000256" key="4">
    <source>
        <dbReference type="ARBA" id="ARBA00023242"/>
    </source>
</evidence>